<comment type="caution">
    <text evidence="2">The sequence shown here is derived from an EMBL/GenBank/DDBJ whole genome shotgun (WGS) entry which is preliminary data.</text>
</comment>
<accession>A0AAN7VW73</accession>
<feature type="region of interest" description="Disordered" evidence="1">
    <location>
        <begin position="124"/>
        <end position="171"/>
    </location>
</feature>
<evidence type="ECO:0000313" key="3">
    <source>
        <dbReference type="Proteomes" id="UP001310594"/>
    </source>
</evidence>
<dbReference type="EMBL" id="JAVRQU010000002">
    <property type="protein sequence ID" value="KAK5706498.1"/>
    <property type="molecule type" value="Genomic_DNA"/>
</dbReference>
<protein>
    <submittedName>
        <fullName evidence="2">Uncharacterized protein</fullName>
    </submittedName>
</protein>
<reference evidence="2" key="1">
    <citation type="submission" date="2023-08" db="EMBL/GenBank/DDBJ databases">
        <title>Black Yeasts Isolated from many extreme environments.</title>
        <authorList>
            <person name="Coleine C."/>
            <person name="Stajich J.E."/>
            <person name="Selbmann L."/>
        </authorList>
    </citation>
    <scope>NUCLEOTIDE SEQUENCE</scope>
    <source>
        <strain evidence="2">CCFEE 5810</strain>
    </source>
</reference>
<evidence type="ECO:0000313" key="2">
    <source>
        <dbReference type="EMBL" id="KAK5706498.1"/>
    </source>
</evidence>
<gene>
    <name evidence="2" type="ORF">LTR97_001487</name>
</gene>
<proteinExistence type="predicted"/>
<feature type="compositionally biased region" description="Polar residues" evidence="1">
    <location>
        <begin position="146"/>
        <end position="167"/>
    </location>
</feature>
<dbReference type="Proteomes" id="UP001310594">
    <property type="component" value="Unassembled WGS sequence"/>
</dbReference>
<feature type="compositionally biased region" description="Basic and acidic residues" evidence="1">
    <location>
        <begin position="124"/>
        <end position="137"/>
    </location>
</feature>
<dbReference type="AlphaFoldDB" id="A0AAN7VW73"/>
<organism evidence="2 3">
    <name type="scientific">Elasticomyces elasticus</name>
    <dbReference type="NCBI Taxonomy" id="574655"/>
    <lineage>
        <taxon>Eukaryota</taxon>
        <taxon>Fungi</taxon>
        <taxon>Dikarya</taxon>
        <taxon>Ascomycota</taxon>
        <taxon>Pezizomycotina</taxon>
        <taxon>Dothideomycetes</taxon>
        <taxon>Dothideomycetidae</taxon>
        <taxon>Mycosphaerellales</taxon>
        <taxon>Teratosphaeriaceae</taxon>
        <taxon>Elasticomyces</taxon>
    </lineage>
</organism>
<evidence type="ECO:0000256" key="1">
    <source>
        <dbReference type="SAM" id="MobiDB-lite"/>
    </source>
</evidence>
<name>A0AAN7VW73_9PEZI</name>
<sequence>MQEFSEIQPYGVPTAWQDTGGFSNANLATLIGGTANDTKKLVAEFEELARTAGEGSTHLWGRIIETDPHGTRRQAIWDRLNRDPKWMGKLDFSRATTGIHFPGTVSDAGIAMWQKTFRQRIEERVRQKRSELSKSEGGKTPGRPSTPYQSQSQSDNVPQYQAQSATKSGGPPASDLHFQYLTLVLKAATKFWTIACRELNGGEIGYQMMDADSLKYDKLVARVQEITSLDPDMSTFDPNTSELQWIDGRDWKRIDSDWALENALRMQVKRFSAWSLKIYLDVGEVGKTITGSPVQKQKRQRRV</sequence>